<evidence type="ECO:0000313" key="2">
    <source>
        <dbReference type="EMBL" id="SJZ94978.1"/>
    </source>
</evidence>
<proteinExistence type="predicted"/>
<feature type="transmembrane region" description="Helical" evidence="1">
    <location>
        <begin position="21"/>
        <end position="41"/>
    </location>
</feature>
<feature type="transmembrane region" description="Helical" evidence="1">
    <location>
        <begin position="53"/>
        <end position="77"/>
    </location>
</feature>
<sequence>MDNSQNNELIKLKKTIKRTKQVAISAVIIIPTTYAIALGLIGNQSISLDSSSWGTFGDFMGGILNPVIALLAFYWLVESVLIQKTELSATQKILQETEQTQKKQQFENSFFSLLEQMNTVFTQLNTRLPEPKNVNSYKSVMDTFTDTVFVSFSSFDTRHISATEKRYELFIKNKSDTNHYFRIIYQILKFILNNNADSKDNNNFDILIKTDVNKTEKFYSNIIRSFLNKDVTNLLAINCLDTTKFSNGRYEDYSNFRKLIERYSMLEHISMLPNLYEIITYYDRSAFGDNKVILDYYKRKEKS</sequence>
<keyword evidence="1" id="KW-0812">Transmembrane</keyword>
<dbReference type="AlphaFoldDB" id="A0A1T4PVM7"/>
<dbReference type="Pfam" id="PF16872">
    <property type="entry name" value="putAbiC"/>
    <property type="match status" value="1"/>
</dbReference>
<dbReference type="InterPro" id="IPR031709">
    <property type="entry name" value="PutAbiC"/>
</dbReference>
<dbReference type="EMBL" id="FUWP01000003">
    <property type="protein sequence ID" value="SJZ94978.1"/>
    <property type="molecule type" value="Genomic_DNA"/>
</dbReference>
<gene>
    <name evidence="2" type="ORF">CZ814_00872</name>
</gene>
<organism evidence="2 3">
    <name type="scientific">Photobacterium toruni</name>
    <dbReference type="NCBI Taxonomy" id="1935446"/>
    <lineage>
        <taxon>Bacteria</taxon>
        <taxon>Pseudomonadati</taxon>
        <taxon>Pseudomonadota</taxon>
        <taxon>Gammaproteobacteria</taxon>
        <taxon>Vibrionales</taxon>
        <taxon>Vibrionaceae</taxon>
        <taxon>Photobacterium</taxon>
    </lineage>
</organism>
<accession>A0A1T4PVM7</accession>
<keyword evidence="1" id="KW-1133">Transmembrane helix</keyword>
<dbReference type="Proteomes" id="UP000191116">
    <property type="component" value="Unassembled WGS sequence"/>
</dbReference>
<evidence type="ECO:0000313" key="3">
    <source>
        <dbReference type="Proteomes" id="UP000191116"/>
    </source>
</evidence>
<evidence type="ECO:0000256" key="1">
    <source>
        <dbReference type="SAM" id="Phobius"/>
    </source>
</evidence>
<dbReference type="OrthoDB" id="346283at2"/>
<keyword evidence="1" id="KW-0472">Membrane</keyword>
<evidence type="ECO:0008006" key="4">
    <source>
        <dbReference type="Google" id="ProtNLM"/>
    </source>
</evidence>
<dbReference type="RefSeq" id="WP_080173746.1">
    <property type="nucleotide sequence ID" value="NZ_AP024855.1"/>
</dbReference>
<protein>
    <recommendedName>
        <fullName evidence="4">Phage abortive infection protein</fullName>
    </recommendedName>
</protein>
<reference evidence="2 3" key="1">
    <citation type="submission" date="2017-02" db="EMBL/GenBank/DDBJ databases">
        <authorList>
            <person name="Peterson S.W."/>
        </authorList>
    </citation>
    <scope>NUCLEOTIDE SEQUENCE [LARGE SCALE GENOMIC DNA]</scope>
    <source>
        <strain evidence="2 3">CECT 9189</strain>
    </source>
</reference>
<name>A0A1T4PVM7_9GAMM</name>